<dbReference type="AlphaFoldDB" id="A0A2A2WKK5"/>
<evidence type="ECO:0000256" key="3">
    <source>
        <dbReference type="ARBA" id="ARBA00023163"/>
    </source>
</evidence>
<evidence type="ECO:0000313" key="5">
    <source>
        <dbReference type="EMBL" id="PAY21739.1"/>
    </source>
</evidence>
<dbReference type="InterPro" id="IPR000551">
    <property type="entry name" value="MerR-type_HTH_dom"/>
</dbReference>
<protein>
    <submittedName>
        <fullName evidence="5">Heavy metal-responsive transcriptional regulator</fullName>
    </submittedName>
</protein>
<dbReference type="InterPro" id="IPR047057">
    <property type="entry name" value="MerR_fam"/>
</dbReference>
<evidence type="ECO:0000256" key="2">
    <source>
        <dbReference type="ARBA" id="ARBA00023125"/>
    </source>
</evidence>
<dbReference type="Proteomes" id="UP000218810">
    <property type="component" value="Unassembled WGS sequence"/>
</dbReference>
<organism evidence="5 6">
    <name type="scientific">Dietzia natronolimnaea</name>
    <dbReference type="NCBI Taxonomy" id="161920"/>
    <lineage>
        <taxon>Bacteria</taxon>
        <taxon>Bacillati</taxon>
        <taxon>Actinomycetota</taxon>
        <taxon>Actinomycetes</taxon>
        <taxon>Mycobacteriales</taxon>
        <taxon>Dietziaceae</taxon>
        <taxon>Dietzia</taxon>
    </lineage>
</organism>
<dbReference type="SUPFAM" id="SSF46955">
    <property type="entry name" value="Putative DNA-binding domain"/>
    <property type="match status" value="1"/>
</dbReference>
<keyword evidence="1" id="KW-0805">Transcription regulation</keyword>
<dbReference type="PANTHER" id="PTHR30204:SF94">
    <property type="entry name" value="HEAVY METAL-DEPENDENT TRANSCRIPTIONAL REGULATOR HI_0293-RELATED"/>
    <property type="match status" value="1"/>
</dbReference>
<dbReference type="Pfam" id="PF09278">
    <property type="entry name" value="MerR-DNA-bind"/>
    <property type="match status" value="1"/>
</dbReference>
<keyword evidence="2" id="KW-0238">DNA-binding</keyword>
<name>A0A2A2WKK5_9ACTN</name>
<reference evidence="6" key="1">
    <citation type="submission" date="2017-09" db="EMBL/GenBank/DDBJ databases">
        <authorList>
            <person name="Zhang Y."/>
            <person name="Huang X."/>
            <person name="Liu J."/>
            <person name="Lu L."/>
            <person name="Peng K."/>
        </authorList>
    </citation>
    <scope>NUCLEOTIDE SEQUENCE [LARGE SCALE GENOMIC DNA]</scope>
    <source>
        <strain evidence="6">S-XJ-1</strain>
    </source>
</reference>
<accession>A0A2A2WKK5</accession>
<keyword evidence="3" id="KW-0804">Transcription</keyword>
<dbReference type="InterPro" id="IPR009061">
    <property type="entry name" value="DNA-bd_dom_put_sf"/>
</dbReference>
<dbReference type="RefSeq" id="WP_095719451.1">
    <property type="nucleotide sequence ID" value="NZ_NTGA01000056.1"/>
</dbReference>
<dbReference type="OrthoDB" id="9802039at2"/>
<feature type="domain" description="HTH merR-type" evidence="4">
    <location>
        <begin position="1"/>
        <end position="69"/>
    </location>
</feature>
<dbReference type="PROSITE" id="PS50937">
    <property type="entry name" value="HTH_MERR_2"/>
    <property type="match status" value="1"/>
</dbReference>
<dbReference type="EMBL" id="NTGA01000056">
    <property type="protein sequence ID" value="PAY21739.1"/>
    <property type="molecule type" value="Genomic_DNA"/>
</dbReference>
<dbReference type="Pfam" id="PF00376">
    <property type="entry name" value="MerR"/>
    <property type="match status" value="1"/>
</dbReference>
<evidence type="ECO:0000259" key="4">
    <source>
        <dbReference type="PROSITE" id="PS50937"/>
    </source>
</evidence>
<evidence type="ECO:0000313" key="6">
    <source>
        <dbReference type="Proteomes" id="UP000218810"/>
    </source>
</evidence>
<dbReference type="CDD" id="cd04770">
    <property type="entry name" value="HTH_HMRTR"/>
    <property type="match status" value="1"/>
</dbReference>
<dbReference type="GO" id="GO:0003700">
    <property type="term" value="F:DNA-binding transcription factor activity"/>
    <property type="evidence" value="ECO:0007669"/>
    <property type="project" value="InterPro"/>
</dbReference>
<keyword evidence="6" id="KW-1185">Reference proteome</keyword>
<evidence type="ECO:0000256" key="1">
    <source>
        <dbReference type="ARBA" id="ARBA00023015"/>
    </source>
</evidence>
<comment type="caution">
    <text evidence="5">The sequence shown here is derived from an EMBL/GenBank/DDBJ whole genome shotgun (WGS) entry which is preliminary data.</text>
</comment>
<sequence length="133" mass="14649">MRIGELAVASGTTTKTLRFYEEAGLLPAPERTANGYRDYTPAALARLDFVRRGRTAGLTLAQIREILDIRDAGVAPCQHVHALLEAHLGDLDRQIADLQALRHTVAHLHHSATTSDPTKCDTTTVCRYLECSR</sequence>
<dbReference type="PANTHER" id="PTHR30204">
    <property type="entry name" value="REDOX-CYCLING DRUG-SENSING TRANSCRIPTIONAL ACTIVATOR SOXR"/>
    <property type="match status" value="1"/>
</dbReference>
<dbReference type="PRINTS" id="PR00040">
    <property type="entry name" value="HTHMERR"/>
</dbReference>
<dbReference type="SMART" id="SM00422">
    <property type="entry name" value="HTH_MERR"/>
    <property type="match status" value="1"/>
</dbReference>
<proteinExistence type="predicted"/>
<dbReference type="Gene3D" id="1.10.1660.10">
    <property type="match status" value="1"/>
</dbReference>
<dbReference type="InterPro" id="IPR015358">
    <property type="entry name" value="Tscrpt_reg_MerR_DNA-bd"/>
</dbReference>
<gene>
    <name evidence="5" type="ORF">CEY15_17295</name>
</gene>
<dbReference type="GO" id="GO:0003677">
    <property type="term" value="F:DNA binding"/>
    <property type="evidence" value="ECO:0007669"/>
    <property type="project" value="UniProtKB-KW"/>
</dbReference>